<accession>A0A183F403</accession>
<dbReference type="WBParaSite" id="HPBE_0000089501-mRNA-1">
    <property type="protein sequence ID" value="HPBE_0000089501-mRNA-1"/>
    <property type="gene ID" value="HPBE_0000089501"/>
</dbReference>
<dbReference type="AlphaFoldDB" id="A0A183F403"/>
<evidence type="ECO:0000313" key="2">
    <source>
        <dbReference type="WBParaSite" id="HPBE_0000089501-mRNA-1"/>
    </source>
</evidence>
<proteinExistence type="predicted"/>
<sequence>LSSPAMAFPLSFHTMQYFSGPNLSKVRYPRDVCSPRYMCPHCSEQFLFHRLRGAVACPFCYNRVSVGYYVSSATCFRVSKLSPLLFVKHPTAKLRSEPAFTSASVQFNDNYEQFV</sequence>
<reference evidence="2" key="1">
    <citation type="submission" date="2019-09" db="UniProtKB">
        <authorList>
            <consortium name="WormBaseParasite"/>
        </authorList>
    </citation>
    <scope>IDENTIFICATION</scope>
</reference>
<dbReference type="Proteomes" id="UP000050761">
    <property type="component" value="Unassembled WGS sequence"/>
</dbReference>
<keyword evidence="1" id="KW-1185">Reference proteome</keyword>
<organism evidence="1 2">
    <name type="scientific">Heligmosomoides polygyrus</name>
    <name type="common">Parasitic roundworm</name>
    <dbReference type="NCBI Taxonomy" id="6339"/>
    <lineage>
        <taxon>Eukaryota</taxon>
        <taxon>Metazoa</taxon>
        <taxon>Ecdysozoa</taxon>
        <taxon>Nematoda</taxon>
        <taxon>Chromadorea</taxon>
        <taxon>Rhabditida</taxon>
        <taxon>Rhabditina</taxon>
        <taxon>Rhabditomorpha</taxon>
        <taxon>Strongyloidea</taxon>
        <taxon>Heligmosomidae</taxon>
        <taxon>Heligmosomoides</taxon>
    </lineage>
</organism>
<name>A0A183F403_HELPZ</name>
<protein>
    <submittedName>
        <fullName evidence="2">Phosphatidylinositol-4,5-bisphosphate 4-phosphatase</fullName>
    </submittedName>
</protein>
<evidence type="ECO:0000313" key="1">
    <source>
        <dbReference type="Proteomes" id="UP000050761"/>
    </source>
</evidence>